<comment type="caution">
    <text evidence="3">The sequence shown here is derived from an EMBL/GenBank/DDBJ whole genome shotgun (WGS) entry which is preliminary data.</text>
</comment>
<sequence>MAPKPSTNKVAKKRSSRPALVAEEVPGPTVAPASGAPPPEIMLELDAGPERSAYEHGIEKYVKKPPSYLSKTQLMMSLASLQSPQSCLKRNLPGILIITIVLVVAAAVYMELADFGGSEDSSVYPTPETTVETKDENATGTRDDVEAILQEAQKNFLRQDEEER</sequence>
<dbReference type="Proteomes" id="UP001321473">
    <property type="component" value="Unassembled WGS sequence"/>
</dbReference>
<feature type="compositionally biased region" description="Basic and acidic residues" evidence="1">
    <location>
        <begin position="131"/>
        <end position="142"/>
    </location>
</feature>
<name>A0AAQ4EEP5_AMBAM</name>
<evidence type="ECO:0000313" key="4">
    <source>
        <dbReference type="Proteomes" id="UP001321473"/>
    </source>
</evidence>
<accession>A0AAQ4EEP5</accession>
<keyword evidence="2" id="KW-1133">Transmembrane helix</keyword>
<protein>
    <submittedName>
        <fullName evidence="3">Uncharacterized protein</fullName>
    </submittedName>
</protein>
<feature type="region of interest" description="Disordered" evidence="1">
    <location>
        <begin position="118"/>
        <end position="142"/>
    </location>
</feature>
<feature type="region of interest" description="Disordered" evidence="1">
    <location>
        <begin position="1"/>
        <end position="40"/>
    </location>
</feature>
<gene>
    <name evidence="3" type="ORF">V5799_012327</name>
</gene>
<keyword evidence="4" id="KW-1185">Reference proteome</keyword>
<keyword evidence="2" id="KW-0812">Transmembrane</keyword>
<feature type="transmembrane region" description="Helical" evidence="2">
    <location>
        <begin position="92"/>
        <end position="110"/>
    </location>
</feature>
<evidence type="ECO:0000256" key="2">
    <source>
        <dbReference type="SAM" id="Phobius"/>
    </source>
</evidence>
<keyword evidence="2" id="KW-0472">Membrane</keyword>
<proteinExistence type="predicted"/>
<evidence type="ECO:0000313" key="3">
    <source>
        <dbReference type="EMBL" id="KAK8773140.1"/>
    </source>
</evidence>
<organism evidence="3 4">
    <name type="scientific">Amblyomma americanum</name>
    <name type="common">Lone star tick</name>
    <dbReference type="NCBI Taxonomy" id="6943"/>
    <lineage>
        <taxon>Eukaryota</taxon>
        <taxon>Metazoa</taxon>
        <taxon>Ecdysozoa</taxon>
        <taxon>Arthropoda</taxon>
        <taxon>Chelicerata</taxon>
        <taxon>Arachnida</taxon>
        <taxon>Acari</taxon>
        <taxon>Parasitiformes</taxon>
        <taxon>Ixodida</taxon>
        <taxon>Ixodoidea</taxon>
        <taxon>Ixodidae</taxon>
        <taxon>Amblyomminae</taxon>
        <taxon>Amblyomma</taxon>
    </lineage>
</organism>
<feature type="compositionally biased region" description="Polar residues" evidence="1">
    <location>
        <begin position="119"/>
        <end position="130"/>
    </location>
</feature>
<dbReference type="EMBL" id="JARKHS020017311">
    <property type="protein sequence ID" value="KAK8773140.1"/>
    <property type="molecule type" value="Genomic_DNA"/>
</dbReference>
<reference evidence="3 4" key="1">
    <citation type="journal article" date="2023" name="Arcadia Sci">
        <title>De novo assembly of a long-read Amblyomma americanum tick genome.</title>
        <authorList>
            <person name="Chou S."/>
            <person name="Poskanzer K.E."/>
            <person name="Rollins M."/>
            <person name="Thuy-Boun P.S."/>
        </authorList>
    </citation>
    <scope>NUCLEOTIDE SEQUENCE [LARGE SCALE GENOMIC DNA]</scope>
    <source>
        <strain evidence="3">F_SG_1</strain>
        <tissue evidence="3">Salivary glands</tissue>
    </source>
</reference>
<dbReference type="AlphaFoldDB" id="A0AAQ4EEP5"/>
<evidence type="ECO:0000256" key="1">
    <source>
        <dbReference type="SAM" id="MobiDB-lite"/>
    </source>
</evidence>